<dbReference type="EMBL" id="ACIO01000121">
    <property type="protein sequence ID" value="EFD00120.1"/>
    <property type="molecule type" value="Genomic_DNA"/>
</dbReference>
<keyword evidence="1" id="KW-0472">Membrane</keyword>
<dbReference type="RefSeq" id="WP_006772220.1">
    <property type="nucleotide sequence ID" value="NZ_GG667626.1"/>
</dbReference>
<evidence type="ECO:0000313" key="3">
    <source>
        <dbReference type="EMBL" id="EFD00120.1"/>
    </source>
</evidence>
<keyword evidence="1" id="KW-1133">Transmembrane helix</keyword>
<feature type="domain" description="DUF112" evidence="2">
    <location>
        <begin position="19"/>
        <end position="104"/>
    </location>
</feature>
<evidence type="ECO:0000259" key="2">
    <source>
        <dbReference type="Pfam" id="PF01970"/>
    </source>
</evidence>
<evidence type="ECO:0000256" key="1">
    <source>
        <dbReference type="SAM" id="Phobius"/>
    </source>
</evidence>
<keyword evidence="1" id="KW-0812">Transmembrane</keyword>
<reference evidence="3 4" key="1">
    <citation type="submission" date="2010-01" db="EMBL/GenBank/DDBJ databases">
        <authorList>
            <person name="Weinstock G."/>
            <person name="Sodergren E."/>
            <person name="Clifton S."/>
            <person name="Fulton L."/>
            <person name="Fulton B."/>
            <person name="Courtney L."/>
            <person name="Fronick C."/>
            <person name="Harrison M."/>
            <person name="Strong C."/>
            <person name="Farmer C."/>
            <person name="Delahaunty K."/>
            <person name="Markovic C."/>
            <person name="Hall O."/>
            <person name="Minx P."/>
            <person name="Tomlinson C."/>
            <person name="Mitreva M."/>
            <person name="Nelson J."/>
            <person name="Hou S."/>
            <person name="Wollam A."/>
            <person name="Pepin K.H."/>
            <person name="Johnson M."/>
            <person name="Bhonagiri V."/>
            <person name="Nash W.E."/>
            <person name="Warren W."/>
            <person name="Chinwalla A."/>
            <person name="Mardis E.R."/>
            <person name="Wilson R.K."/>
        </authorList>
    </citation>
    <scope>NUCLEOTIDE SEQUENCE [LARGE SCALE GENOMIC DNA]</scope>
    <source>
        <strain evidence="3 4">DSM 13479</strain>
    </source>
</reference>
<organism evidence="3 4">
    <name type="scientific">Hungatella hathewayi DSM 13479</name>
    <dbReference type="NCBI Taxonomy" id="566550"/>
    <lineage>
        <taxon>Bacteria</taxon>
        <taxon>Bacillati</taxon>
        <taxon>Bacillota</taxon>
        <taxon>Clostridia</taxon>
        <taxon>Lachnospirales</taxon>
        <taxon>Lachnospiraceae</taxon>
        <taxon>Hungatella</taxon>
    </lineage>
</organism>
<dbReference type="PANTHER" id="PTHR35342:SF5">
    <property type="entry name" value="TRICARBOXYLIC TRANSPORT PROTEIN"/>
    <property type="match status" value="1"/>
</dbReference>
<dbReference type="PANTHER" id="PTHR35342">
    <property type="entry name" value="TRICARBOXYLIC TRANSPORT PROTEIN"/>
    <property type="match status" value="1"/>
</dbReference>
<dbReference type="Pfam" id="PF01970">
    <property type="entry name" value="TctA"/>
    <property type="match status" value="1"/>
</dbReference>
<dbReference type="AlphaFoldDB" id="D3ADL0"/>
<evidence type="ECO:0000313" key="4">
    <source>
        <dbReference type="Proteomes" id="UP000004968"/>
    </source>
</evidence>
<gene>
    <name evidence="3" type="ORF">CLOSTHATH_01688</name>
</gene>
<comment type="caution">
    <text evidence="3">The sequence shown here is derived from an EMBL/GenBank/DDBJ whole genome shotgun (WGS) entry which is preliminary data.</text>
</comment>
<name>D3ADL0_9FIRM</name>
<feature type="transmembrane region" description="Helical" evidence="1">
    <location>
        <begin position="12"/>
        <end position="35"/>
    </location>
</feature>
<accession>D3ADL0</accession>
<dbReference type="InterPro" id="IPR002823">
    <property type="entry name" value="DUF112_TM"/>
</dbReference>
<protein>
    <recommendedName>
        <fullName evidence="2">DUF112 domain-containing protein</fullName>
    </recommendedName>
</protein>
<sequence>MKEIIVQALPQLFTLENFVFVNLGIFIGIIFGSIPGLNGNLAITVLIPFTFKLGSIPALLMLTAIFFGSNFGGSITAILINTPGTNAAAATLLDGYPLSKKGKRERLWTWRWQLQPLAAW</sequence>
<dbReference type="Proteomes" id="UP000004968">
    <property type="component" value="Unassembled WGS sequence"/>
</dbReference>
<proteinExistence type="predicted"/>
<dbReference type="HOGENOM" id="CLU_2046440_0_0_9"/>